<dbReference type="FunFam" id="3.30.720.90:FF:000001">
    <property type="entry name" value="60S ribosomal protein L38"/>
    <property type="match status" value="1"/>
</dbReference>
<evidence type="ECO:0000256" key="5">
    <source>
        <dbReference type="SAM" id="MobiDB-lite"/>
    </source>
</evidence>
<dbReference type="InterPro" id="IPR038464">
    <property type="entry name" value="Ribosomal_eL38_sf"/>
</dbReference>
<dbReference type="GO" id="GO:0022625">
    <property type="term" value="C:cytosolic large ribosomal subunit"/>
    <property type="evidence" value="ECO:0007669"/>
    <property type="project" value="TreeGrafter"/>
</dbReference>
<comment type="caution">
    <text evidence="6">The sequence shown here is derived from an EMBL/GenBank/DDBJ whole genome shotgun (WGS) entry which is preliminary data.</text>
</comment>
<dbReference type="AlphaFoldDB" id="A0A4S9SV43"/>
<evidence type="ECO:0000256" key="1">
    <source>
        <dbReference type="ARBA" id="ARBA00007803"/>
    </source>
</evidence>
<dbReference type="Proteomes" id="UP000308005">
    <property type="component" value="Unassembled WGS sequence"/>
</dbReference>
<keyword evidence="2 4" id="KW-0689">Ribosomal protein</keyword>
<evidence type="ECO:0000256" key="2">
    <source>
        <dbReference type="ARBA" id="ARBA00022980"/>
    </source>
</evidence>
<dbReference type="GO" id="GO:0022618">
    <property type="term" value="P:protein-RNA complex assembly"/>
    <property type="evidence" value="ECO:0007669"/>
    <property type="project" value="TreeGrafter"/>
</dbReference>
<dbReference type="Pfam" id="PF01781">
    <property type="entry name" value="Ribosomal_L38e"/>
    <property type="match status" value="1"/>
</dbReference>
<feature type="region of interest" description="Disordered" evidence="5">
    <location>
        <begin position="105"/>
        <end position="128"/>
    </location>
</feature>
<dbReference type="Gene3D" id="3.30.720.90">
    <property type="match status" value="1"/>
</dbReference>
<dbReference type="PANTHER" id="PTHR10965">
    <property type="entry name" value="60S RIBOSOMAL PROTEIN L38"/>
    <property type="match status" value="1"/>
</dbReference>
<dbReference type="InterPro" id="IPR002675">
    <property type="entry name" value="Ribosomal_eL38"/>
</dbReference>
<comment type="similarity">
    <text evidence="1 4">Belongs to the eukaryotic ribosomal protein eL38 family.</text>
</comment>
<protein>
    <recommendedName>
        <fullName evidence="8">Ribosomal protein L38e</fullName>
    </recommendedName>
</protein>
<proteinExistence type="inferred from homology"/>
<dbReference type="GO" id="GO:0006412">
    <property type="term" value="P:translation"/>
    <property type="evidence" value="ECO:0007669"/>
    <property type="project" value="InterPro"/>
</dbReference>
<reference evidence="6 7" key="1">
    <citation type="submission" date="2018-10" db="EMBL/GenBank/DDBJ databases">
        <title>Fifty Aureobasidium pullulans genomes reveal a recombining polyextremotolerant generalist.</title>
        <authorList>
            <person name="Gostincar C."/>
            <person name="Turk M."/>
            <person name="Zajc J."/>
            <person name="Gunde-Cimerman N."/>
        </authorList>
    </citation>
    <scope>NUCLEOTIDE SEQUENCE [LARGE SCALE GENOMIC DNA]</scope>
    <source>
        <strain evidence="6 7">EXF-3863</strain>
    </source>
</reference>
<keyword evidence="3 4" id="KW-0687">Ribonucleoprotein</keyword>
<evidence type="ECO:0000313" key="6">
    <source>
        <dbReference type="EMBL" id="THZ14953.1"/>
    </source>
</evidence>
<accession>A0A4S9SV43</accession>
<dbReference type="GO" id="GO:0003735">
    <property type="term" value="F:structural constituent of ribosome"/>
    <property type="evidence" value="ECO:0007669"/>
    <property type="project" value="InterPro"/>
</dbReference>
<evidence type="ECO:0000256" key="4">
    <source>
        <dbReference type="RuleBase" id="RU003445"/>
    </source>
</evidence>
<gene>
    <name evidence="6" type="ORF">D6C91_07041</name>
</gene>
<evidence type="ECO:0000256" key="3">
    <source>
        <dbReference type="ARBA" id="ARBA00023274"/>
    </source>
</evidence>
<evidence type="ECO:0000313" key="7">
    <source>
        <dbReference type="Proteomes" id="UP000308005"/>
    </source>
</evidence>
<dbReference type="PANTHER" id="PTHR10965:SF0">
    <property type="entry name" value="LARGE RIBOSOMAL SUBUNIT PROTEIN EL38"/>
    <property type="match status" value="1"/>
</dbReference>
<feature type="compositionally biased region" description="Basic residues" evidence="5">
    <location>
        <begin position="119"/>
        <end position="128"/>
    </location>
</feature>
<organism evidence="6 7">
    <name type="scientific">Aureobasidium pullulans</name>
    <name type="common">Black yeast</name>
    <name type="synonym">Pullularia pullulans</name>
    <dbReference type="NCBI Taxonomy" id="5580"/>
    <lineage>
        <taxon>Eukaryota</taxon>
        <taxon>Fungi</taxon>
        <taxon>Dikarya</taxon>
        <taxon>Ascomycota</taxon>
        <taxon>Pezizomycotina</taxon>
        <taxon>Dothideomycetes</taxon>
        <taxon>Dothideomycetidae</taxon>
        <taxon>Dothideales</taxon>
        <taxon>Saccotheciaceae</taxon>
        <taxon>Aureobasidium</taxon>
    </lineage>
</organism>
<evidence type="ECO:0008006" key="8">
    <source>
        <dbReference type="Google" id="ProtNLM"/>
    </source>
</evidence>
<dbReference type="EMBL" id="QZBM01000390">
    <property type="protein sequence ID" value="THZ14953.1"/>
    <property type="molecule type" value="Genomic_DNA"/>
</dbReference>
<name>A0A4S9SV43_AURPU</name>
<sequence length="128" mass="14418">MSRLSLQSQVVRRWGGQSALAKEPEILAEQKAPRLACPTEGDQLAPDSNDSPELRSFIEICRRKDASSARIKKTSPQQVKFKVRCNRYLYTLVLKDQDKAEKLKQSLPPGLTISDVPKKNQKGKRVAK</sequence>